<evidence type="ECO:0000313" key="1">
    <source>
        <dbReference type="EMBL" id="OGY08260.1"/>
    </source>
</evidence>
<evidence type="ECO:0000313" key="2">
    <source>
        <dbReference type="Proteomes" id="UP000177967"/>
    </source>
</evidence>
<dbReference type="Proteomes" id="UP000177967">
    <property type="component" value="Unassembled WGS sequence"/>
</dbReference>
<reference evidence="1 2" key="1">
    <citation type="journal article" date="2016" name="Nat. Commun.">
        <title>Thousands of microbial genomes shed light on interconnected biogeochemical processes in an aquifer system.</title>
        <authorList>
            <person name="Anantharaman K."/>
            <person name="Brown C.T."/>
            <person name="Hug L.A."/>
            <person name="Sharon I."/>
            <person name="Castelle C.J."/>
            <person name="Probst A.J."/>
            <person name="Thomas B.C."/>
            <person name="Singh A."/>
            <person name="Wilkins M.J."/>
            <person name="Karaoz U."/>
            <person name="Brodie E.L."/>
            <person name="Williams K.H."/>
            <person name="Hubbard S.S."/>
            <person name="Banfield J.F."/>
        </authorList>
    </citation>
    <scope>NUCLEOTIDE SEQUENCE [LARGE SCALE GENOMIC DNA]</scope>
</reference>
<dbReference type="Gene3D" id="3.10.450.50">
    <property type="match status" value="1"/>
</dbReference>
<dbReference type="STRING" id="1797513.A2782_00585"/>
<sequence length="63" mass="7130">MRFPTTRETGTEGEVQYTNAPLHLKAVCIFEVKNGKITHIREYLDSQSYKKQLEVSNASGSVQ</sequence>
<gene>
    <name evidence="1" type="ORF">A2782_00585</name>
</gene>
<evidence type="ECO:0008006" key="3">
    <source>
        <dbReference type="Google" id="ProtNLM"/>
    </source>
</evidence>
<name>A0A1G1UYT4_9BACT</name>
<organism evidence="1 2">
    <name type="scientific">Candidatus Blackburnbacteria bacterium RIFCSPHIGHO2_01_FULL_43_15b</name>
    <dbReference type="NCBI Taxonomy" id="1797513"/>
    <lineage>
        <taxon>Bacteria</taxon>
        <taxon>Candidatus Blackburniibacteriota</taxon>
    </lineage>
</organism>
<dbReference type="AlphaFoldDB" id="A0A1G1UYT4"/>
<accession>A0A1G1UYT4</accession>
<dbReference type="InterPro" id="IPR032710">
    <property type="entry name" value="NTF2-like_dom_sf"/>
</dbReference>
<dbReference type="EMBL" id="MHBW01000030">
    <property type="protein sequence ID" value="OGY08260.1"/>
    <property type="molecule type" value="Genomic_DNA"/>
</dbReference>
<protein>
    <recommendedName>
        <fullName evidence="3">SnoaL-like domain-containing protein</fullName>
    </recommendedName>
</protein>
<dbReference type="SUPFAM" id="SSF54427">
    <property type="entry name" value="NTF2-like"/>
    <property type="match status" value="1"/>
</dbReference>
<proteinExistence type="predicted"/>
<comment type="caution">
    <text evidence="1">The sequence shown here is derived from an EMBL/GenBank/DDBJ whole genome shotgun (WGS) entry which is preliminary data.</text>
</comment>